<keyword evidence="3" id="KW-1185">Reference proteome</keyword>
<evidence type="ECO:0008006" key="4">
    <source>
        <dbReference type="Google" id="ProtNLM"/>
    </source>
</evidence>
<organism evidence="2 3">
    <name type="scientific">Streptomyces litchfieldiae</name>
    <dbReference type="NCBI Taxonomy" id="3075543"/>
    <lineage>
        <taxon>Bacteria</taxon>
        <taxon>Bacillati</taxon>
        <taxon>Actinomycetota</taxon>
        <taxon>Actinomycetes</taxon>
        <taxon>Kitasatosporales</taxon>
        <taxon>Streptomycetaceae</taxon>
        <taxon>Streptomyces</taxon>
    </lineage>
</organism>
<evidence type="ECO:0000313" key="3">
    <source>
        <dbReference type="Proteomes" id="UP001183246"/>
    </source>
</evidence>
<name>A0ABU2N1K3_9ACTN</name>
<reference evidence="3" key="1">
    <citation type="submission" date="2023-07" db="EMBL/GenBank/DDBJ databases">
        <title>30 novel species of actinomycetes from the DSMZ collection.</title>
        <authorList>
            <person name="Nouioui I."/>
        </authorList>
    </citation>
    <scope>NUCLEOTIDE SEQUENCE [LARGE SCALE GENOMIC DNA]</scope>
    <source>
        <strain evidence="3">DSM 44938</strain>
    </source>
</reference>
<proteinExistence type="predicted"/>
<evidence type="ECO:0000313" key="2">
    <source>
        <dbReference type="EMBL" id="MDT0347760.1"/>
    </source>
</evidence>
<feature type="chain" id="PRO_5045371382" description="Secreted protein" evidence="1">
    <location>
        <begin position="28"/>
        <end position="110"/>
    </location>
</feature>
<evidence type="ECO:0000256" key="1">
    <source>
        <dbReference type="SAM" id="SignalP"/>
    </source>
</evidence>
<feature type="signal peptide" evidence="1">
    <location>
        <begin position="1"/>
        <end position="27"/>
    </location>
</feature>
<dbReference type="RefSeq" id="WP_311708886.1">
    <property type="nucleotide sequence ID" value="NZ_JAVREL010000044.1"/>
</dbReference>
<gene>
    <name evidence="2" type="ORF">RM590_35135</name>
</gene>
<dbReference type="EMBL" id="JAVREL010000044">
    <property type="protein sequence ID" value="MDT0347760.1"/>
    <property type="molecule type" value="Genomic_DNA"/>
</dbReference>
<protein>
    <recommendedName>
        <fullName evidence="4">Secreted protein</fullName>
    </recommendedName>
</protein>
<accession>A0ABU2N1K3</accession>
<keyword evidence="1" id="KW-0732">Signal</keyword>
<sequence length="110" mass="11567">MHIRHIAGGVAAAALIAVPGLASTAHAYETGTFRYHTAAGGQDKVDYPEPYMCYPIGDAEETVVGGYNATVFTARLYADGACAYELPRDIPPNSGFESQGAGSVKFFPAH</sequence>
<dbReference type="Proteomes" id="UP001183246">
    <property type="component" value="Unassembled WGS sequence"/>
</dbReference>
<comment type="caution">
    <text evidence="2">The sequence shown here is derived from an EMBL/GenBank/DDBJ whole genome shotgun (WGS) entry which is preliminary data.</text>
</comment>